<evidence type="ECO:0000313" key="6">
    <source>
        <dbReference type="EMBL" id="LAB66449.1"/>
    </source>
</evidence>
<keyword evidence="3" id="KW-0206">Cytoskeleton</keyword>
<feature type="region of interest" description="Disordered" evidence="5">
    <location>
        <begin position="140"/>
        <end position="164"/>
    </location>
</feature>
<dbReference type="PANTHER" id="PTHR31183:SF2">
    <property type="entry name" value="TRICHOPLEIN KERATIN FILAMENT-BINDING PROTEIN"/>
    <property type="match status" value="1"/>
</dbReference>
<organism evidence="6">
    <name type="scientific">Hirondellea gigas</name>
    <dbReference type="NCBI Taxonomy" id="1518452"/>
    <lineage>
        <taxon>Eukaryota</taxon>
        <taxon>Metazoa</taxon>
        <taxon>Ecdysozoa</taxon>
        <taxon>Arthropoda</taxon>
        <taxon>Crustacea</taxon>
        <taxon>Multicrustacea</taxon>
        <taxon>Malacostraca</taxon>
        <taxon>Eumalacostraca</taxon>
        <taxon>Peracarida</taxon>
        <taxon>Amphipoda</taxon>
        <taxon>Amphilochidea</taxon>
        <taxon>Lysianassida</taxon>
        <taxon>Lysianassidira</taxon>
        <taxon>Lysianassoidea</taxon>
        <taxon>Lysianassidae</taxon>
        <taxon>Hirondellea</taxon>
    </lineage>
</organism>
<feature type="coiled-coil region" evidence="4">
    <location>
        <begin position="252"/>
        <end position="305"/>
    </location>
</feature>
<dbReference type="AlphaFoldDB" id="A0A2P2HXD7"/>
<keyword evidence="6" id="KW-0416">Keratin</keyword>
<accession>A0A2P2HXD7</accession>
<dbReference type="InterPro" id="IPR043596">
    <property type="entry name" value="CFAP53/TCHP"/>
</dbReference>
<evidence type="ECO:0000256" key="2">
    <source>
        <dbReference type="ARBA" id="ARBA00022490"/>
    </source>
</evidence>
<dbReference type="EMBL" id="IACF01000691">
    <property type="protein sequence ID" value="LAB66449.1"/>
    <property type="molecule type" value="mRNA"/>
</dbReference>
<name>A0A2P2HXD7_9CRUS</name>
<evidence type="ECO:0000256" key="3">
    <source>
        <dbReference type="ARBA" id="ARBA00023212"/>
    </source>
</evidence>
<feature type="region of interest" description="Disordered" evidence="5">
    <location>
        <begin position="1"/>
        <end position="74"/>
    </location>
</feature>
<evidence type="ECO:0000256" key="5">
    <source>
        <dbReference type="SAM" id="MobiDB-lite"/>
    </source>
</evidence>
<proteinExistence type="evidence at transcript level"/>
<sequence length="597" mass="68029">MQKHPVRSCAGSAPIQGCGGVRRSSSRQAATAARASSACSTTRRHGPSQSHVSSALPGGWSTAGGGRPGSAREWVERCQQRRSQEEVKKQAWDAASNQFKAAQFHVNFFNSHPSAPRCYSSPQVSEAGEEASRRIRVKCTSLDPPSPPPANAEDAATAHAGKDHQTDNQANVLTHKSYRTLLEPSELIRPEIAALKERLEELRARNAEERSRLNEELSYRAWQNSSVDARKLESERLQEFVRSAWLDQRGWREQERMKREQEELRIEKEAEEIRRREEAKERRLAEQKQEKREQYQKELEQQLQFMRREASERAELSVLAEKLSAERSRLLTAADNRQQLLAARKHRSLAKCWLRQHHLKLIQRSAQVMRDIAEDQSVVQQLQQHRSSAAASEQGNELQWLQNVLDEHKKLEQQRAKEYEFLFSEEAERLWQRREEQWQQEEQARQALLQEVLDGRQQQLQQNLTAKQEAEDKLEAEGLDVAEKVARVEEQLVRLEQGCAVGDDDTAITSVAGVATAGGDDIDCLNNNNVVGRILNAGASAVSFSSPEGENSKTEGPLNEAAEETHRKEIARLETEMARLWGPLYQQPHYGRKKMEW</sequence>
<dbReference type="GO" id="GO:0045095">
    <property type="term" value="C:keratin filament"/>
    <property type="evidence" value="ECO:0007669"/>
    <property type="project" value="TreeGrafter"/>
</dbReference>
<protein>
    <submittedName>
        <fullName evidence="6">Trichoplein keratin filament-binding protein-like</fullName>
    </submittedName>
</protein>
<keyword evidence="4" id="KW-0175">Coiled coil</keyword>
<keyword evidence="2" id="KW-0963">Cytoplasm</keyword>
<dbReference type="PANTHER" id="PTHR31183">
    <property type="entry name" value="TRICHOPLEIN KERATIN FILAMENT-BINDING PROTEIN FAMILY MEMBER"/>
    <property type="match status" value="1"/>
</dbReference>
<evidence type="ECO:0000256" key="1">
    <source>
        <dbReference type="ARBA" id="ARBA00004245"/>
    </source>
</evidence>
<dbReference type="GO" id="GO:0006915">
    <property type="term" value="P:apoptotic process"/>
    <property type="evidence" value="ECO:0007669"/>
    <property type="project" value="TreeGrafter"/>
</dbReference>
<comment type="subcellular location">
    <subcellularLocation>
        <location evidence="1">Cytoplasm</location>
        <location evidence="1">Cytoskeleton</location>
    </subcellularLocation>
</comment>
<reference evidence="6" key="1">
    <citation type="journal article" date="2018" name="Biosci. Biotechnol. Biochem.">
        <title>Polysaccharide hydrolase of the hadal zone amphipods Hirondellea gigas.</title>
        <authorList>
            <person name="Kobayashi H."/>
            <person name="Nagahama T."/>
            <person name="Arai W."/>
            <person name="Sasagawa Y."/>
            <person name="Umeda M."/>
            <person name="Hayashi T."/>
            <person name="Nikaido I."/>
            <person name="Watanabe H."/>
            <person name="Oguri K."/>
            <person name="Kitazato H."/>
            <person name="Fujioka K."/>
            <person name="Kido Y."/>
            <person name="Takami H."/>
        </authorList>
    </citation>
    <scope>NUCLEOTIDE SEQUENCE</scope>
    <source>
        <tissue evidence="6">Whole body</tissue>
    </source>
</reference>
<feature type="compositionally biased region" description="Low complexity" evidence="5">
    <location>
        <begin position="22"/>
        <end position="41"/>
    </location>
</feature>
<evidence type="ECO:0000256" key="4">
    <source>
        <dbReference type="SAM" id="Coils"/>
    </source>
</evidence>
<feature type="region of interest" description="Disordered" evidence="5">
    <location>
        <begin position="542"/>
        <end position="564"/>
    </location>
</feature>